<proteinExistence type="predicted"/>
<comment type="caution">
    <text evidence="1">The sequence shown here is derived from an EMBL/GenBank/DDBJ whole genome shotgun (WGS) entry which is preliminary data.</text>
</comment>
<protein>
    <submittedName>
        <fullName evidence="1">Uncharacterized protein</fullName>
    </submittedName>
</protein>
<dbReference type="Proteomes" id="UP000824782">
    <property type="component" value="Unassembled WGS sequence"/>
</dbReference>
<accession>A0AAV7CQU1</accession>
<gene>
    <name evidence="1" type="ORF">GDO81_005480</name>
</gene>
<dbReference type="AlphaFoldDB" id="A0AAV7CQU1"/>
<name>A0AAV7CQU1_ENGPU</name>
<reference evidence="1" key="1">
    <citation type="thesis" date="2020" institute="ProQuest LLC" country="789 East Eisenhower Parkway, Ann Arbor, MI, USA">
        <title>Comparative Genomics and Chromosome Evolution.</title>
        <authorList>
            <person name="Mudd A.B."/>
        </authorList>
    </citation>
    <scope>NUCLEOTIDE SEQUENCE</scope>
    <source>
        <strain evidence="1">237g6f4</strain>
        <tissue evidence="1">Blood</tissue>
    </source>
</reference>
<keyword evidence="2" id="KW-1185">Reference proteome</keyword>
<sequence length="83" mass="9801">MNRSSSPSFPIRRDFIQPGLQSTRWLHRCSCIVLLHNSSMFTQQFWSIEISPHAILYSQDYKAFCFFRQRLNNTNVTMCALLI</sequence>
<dbReference type="EMBL" id="WNYA01000002">
    <property type="protein sequence ID" value="KAG8586777.1"/>
    <property type="molecule type" value="Genomic_DNA"/>
</dbReference>
<organism evidence="1 2">
    <name type="scientific">Engystomops pustulosus</name>
    <name type="common">Tungara frog</name>
    <name type="synonym">Physalaemus pustulosus</name>
    <dbReference type="NCBI Taxonomy" id="76066"/>
    <lineage>
        <taxon>Eukaryota</taxon>
        <taxon>Metazoa</taxon>
        <taxon>Chordata</taxon>
        <taxon>Craniata</taxon>
        <taxon>Vertebrata</taxon>
        <taxon>Euteleostomi</taxon>
        <taxon>Amphibia</taxon>
        <taxon>Batrachia</taxon>
        <taxon>Anura</taxon>
        <taxon>Neobatrachia</taxon>
        <taxon>Hyloidea</taxon>
        <taxon>Leptodactylidae</taxon>
        <taxon>Leiuperinae</taxon>
        <taxon>Engystomops</taxon>
    </lineage>
</organism>
<evidence type="ECO:0000313" key="1">
    <source>
        <dbReference type="EMBL" id="KAG8586777.1"/>
    </source>
</evidence>
<evidence type="ECO:0000313" key="2">
    <source>
        <dbReference type="Proteomes" id="UP000824782"/>
    </source>
</evidence>